<keyword evidence="2 3" id="KW-0326">Glycosidase</keyword>
<dbReference type="InterPro" id="IPR050985">
    <property type="entry name" value="Alpha-glycosidase_related"/>
</dbReference>
<name>A0A4V0Z7R9_9FIRM</name>
<dbReference type="AlphaFoldDB" id="A0A4V0Z7R9"/>
<organism evidence="3 4">
    <name type="scientific">Blautia producta</name>
    <dbReference type="NCBI Taxonomy" id="33035"/>
    <lineage>
        <taxon>Bacteria</taxon>
        <taxon>Bacillati</taxon>
        <taxon>Bacillota</taxon>
        <taxon>Clostridia</taxon>
        <taxon>Lachnospirales</taxon>
        <taxon>Lachnospiraceae</taxon>
        <taxon>Blautia</taxon>
    </lineage>
</organism>
<protein>
    <submittedName>
        <fullName evidence="3">Alpha-galactosidase</fullName>
        <ecNumber evidence="3">3.2.1.22</ecNumber>
    </submittedName>
</protein>
<evidence type="ECO:0000313" key="4">
    <source>
        <dbReference type="Proteomes" id="UP000289794"/>
    </source>
</evidence>
<evidence type="ECO:0000256" key="1">
    <source>
        <dbReference type="ARBA" id="ARBA00022801"/>
    </source>
</evidence>
<dbReference type="InterPro" id="IPR002252">
    <property type="entry name" value="Glyco_hydro_36"/>
</dbReference>
<dbReference type="PANTHER" id="PTHR43053:SF3">
    <property type="entry name" value="ALPHA-GALACTOSIDASE C-RELATED"/>
    <property type="match status" value="1"/>
</dbReference>
<dbReference type="PANTHER" id="PTHR43053">
    <property type="entry name" value="GLYCOSIDASE FAMILY 31"/>
    <property type="match status" value="1"/>
</dbReference>
<proteinExistence type="predicted"/>
<evidence type="ECO:0000313" key="3">
    <source>
        <dbReference type="EMBL" id="QBE97758.1"/>
    </source>
</evidence>
<dbReference type="KEGG" id="bpro:PMF13cell1_03321"/>
<keyword evidence="1 3" id="KW-0378">Hydrolase</keyword>
<sequence>MGFKVDAGELVLTNGLFVRKTELPEKRGRYCLQEYRPLSGEFPFFEQDGEEFSFVLNGITYSGSSGWRMESLKEASGSEQGEGVTVVLEALAAPVKVEITYIWYPDLPFVRKRLVIHNETQGEQCLESVDVEQFPVNEYSVPTFSWIYSDYGRKKSIGPYLGTLQDSLTVVHNPDWESGIVLGNEAPGVLKGVSVWSRGRKITLGLTHKDEDFPFRKYLRAGENFTAPDVFTGVYSGQKDIHRVMNQMVADYVRKYMGVRLNKIQEAPVYVYNTWEPFEFDINEKMVMETAKAAAEAGMKEYVIDDGWDDCYGDWGINYERFPNGLKPVVDYIKSLGMKAGIWVSIGTASPESKVYKEHPEWFFKGKDGKDISLVIEAPDKCTACFSTGWADYILSVLERLVDEYGFEYLKLDFSVVSSPYRYSKEEAGCYADGHPGHRDREESMWVNYSRMWEVFDKLHEGRDTLFIDCTFETMGGLQLVDYAMLKHAEGNWLSNFKGDLGEKTDLRIRQMAWWRSPAVPATSLVVGNAQMQDPGYENHIRSLAGALPIFCGDPRKLSKSGRYVMKRYSDWLTRMEEKYHIMFFRQDLPGYSEPSLGGFDGFARINRDDFSGGILGFFRHGSTEKTRKICLDGLPKDRLYRVLDMEGTEVTAMTGRQLEDEGFFVTIDEKFGGRLFEISGQF</sequence>
<dbReference type="InterPro" id="IPR017853">
    <property type="entry name" value="GH"/>
</dbReference>
<dbReference type="SUPFAM" id="SSF51445">
    <property type="entry name" value="(Trans)glycosidases"/>
    <property type="match status" value="1"/>
</dbReference>
<dbReference type="EC" id="3.2.1.22" evidence="3"/>
<evidence type="ECO:0000256" key="2">
    <source>
        <dbReference type="ARBA" id="ARBA00023295"/>
    </source>
</evidence>
<dbReference type="CDD" id="cd14791">
    <property type="entry name" value="GH36"/>
    <property type="match status" value="1"/>
</dbReference>
<dbReference type="Gene3D" id="3.20.20.70">
    <property type="entry name" value="Aldolase class I"/>
    <property type="match status" value="1"/>
</dbReference>
<accession>A0A4V0Z7R9</accession>
<reference evidence="3 4" key="1">
    <citation type="submission" date="2019-01" db="EMBL/GenBank/DDBJ databases">
        <title>PMF-metabolizing Aryl O-demethylase.</title>
        <authorList>
            <person name="Kim M."/>
        </authorList>
    </citation>
    <scope>NUCLEOTIDE SEQUENCE [LARGE SCALE GENOMIC DNA]</scope>
    <source>
        <strain evidence="3 4">PMF1</strain>
    </source>
</reference>
<dbReference type="InterPro" id="IPR013785">
    <property type="entry name" value="Aldolase_TIM"/>
</dbReference>
<dbReference type="Proteomes" id="UP000289794">
    <property type="component" value="Chromosome"/>
</dbReference>
<dbReference type="Pfam" id="PF02065">
    <property type="entry name" value="Melibiase"/>
    <property type="match status" value="1"/>
</dbReference>
<dbReference type="EMBL" id="CP035945">
    <property type="protein sequence ID" value="QBE97758.1"/>
    <property type="molecule type" value="Genomic_DNA"/>
</dbReference>
<gene>
    <name evidence="3" type="primary">rafA_6</name>
    <name evidence="3" type="ORF">PMF13cell1_03321</name>
</gene>
<dbReference type="GO" id="GO:0016052">
    <property type="term" value="P:carbohydrate catabolic process"/>
    <property type="evidence" value="ECO:0007669"/>
    <property type="project" value="InterPro"/>
</dbReference>
<dbReference type="GO" id="GO:0004557">
    <property type="term" value="F:alpha-galactosidase activity"/>
    <property type="evidence" value="ECO:0007669"/>
    <property type="project" value="UniProtKB-EC"/>
</dbReference>